<reference evidence="1" key="1">
    <citation type="submission" date="2024-05" db="EMBL/GenBank/DDBJ databases">
        <title>30 novel species of actinomycetes from the DSMZ collection.</title>
        <authorList>
            <person name="Nouioui I."/>
        </authorList>
    </citation>
    <scope>NUCLEOTIDE SEQUENCE</scope>
    <source>
        <strain evidence="1">DSM 41529</strain>
    </source>
</reference>
<evidence type="ECO:0000313" key="2">
    <source>
        <dbReference type="Proteomes" id="UP001180754"/>
    </source>
</evidence>
<protein>
    <submittedName>
        <fullName evidence="1">SapB/AmfS family lanthipeptide</fullName>
    </submittedName>
</protein>
<name>A0ABU2XMB1_9ACTN</name>
<keyword evidence="2" id="KW-1185">Reference proteome</keyword>
<dbReference type="NCBIfam" id="NF033212">
    <property type="entry name" value="SapB_AmfS_lanti"/>
    <property type="match status" value="1"/>
</dbReference>
<gene>
    <name evidence="1" type="ORF">RND15_30765</name>
</gene>
<proteinExistence type="predicted"/>
<dbReference type="Proteomes" id="UP001180754">
    <property type="component" value="Unassembled WGS sequence"/>
</dbReference>
<dbReference type="RefSeq" id="WP_311727557.1">
    <property type="nucleotide sequence ID" value="NZ_JAVRFD010000017.1"/>
</dbReference>
<dbReference type="EMBL" id="JAVRFD010000017">
    <property type="protein sequence ID" value="MDT0547054.1"/>
    <property type="molecule type" value="Genomic_DNA"/>
</dbReference>
<evidence type="ECO:0000313" key="1">
    <source>
        <dbReference type="EMBL" id="MDT0547054.1"/>
    </source>
</evidence>
<dbReference type="InterPro" id="IPR045825">
    <property type="entry name" value="RamS"/>
</dbReference>
<accession>A0ABU2XMB1</accession>
<organism evidence="1 2">
    <name type="scientific">Streptomyces lonegramiae</name>
    <dbReference type="NCBI Taxonomy" id="3075524"/>
    <lineage>
        <taxon>Bacteria</taxon>
        <taxon>Bacillati</taxon>
        <taxon>Actinomycetota</taxon>
        <taxon>Actinomycetes</taxon>
        <taxon>Kitasatosporales</taxon>
        <taxon>Streptomycetaceae</taxon>
        <taxon>Streptomyces</taxon>
    </lineage>
</organism>
<sequence length="42" mass="4351">MPQVLQLQDLNTDNGPDEEGLVAASSMSIALGCESNTSVIVC</sequence>
<comment type="caution">
    <text evidence="1">The sequence shown here is derived from an EMBL/GenBank/DDBJ whole genome shotgun (WGS) entry which is preliminary data.</text>
</comment>